<reference evidence="2 3" key="1">
    <citation type="submission" date="2019-08" db="EMBL/GenBank/DDBJ databases">
        <authorList>
            <person name="Herpell B J."/>
        </authorList>
    </citation>
    <scope>NUCLEOTIDE SEQUENCE [LARGE SCALE GENOMIC DNA]</scope>
    <source>
        <strain evidence="3">Msb3</strain>
        <plasmid evidence="2 3">pIII</plasmid>
    </source>
</reference>
<dbReference type="RefSeq" id="WP_165190355.1">
    <property type="nucleotide sequence ID" value="NZ_LR699557.1"/>
</dbReference>
<feature type="transmembrane region" description="Helical" evidence="1">
    <location>
        <begin position="26"/>
        <end position="47"/>
    </location>
</feature>
<gene>
    <name evidence="2" type="ORF">PDMSB3_0043</name>
</gene>
<dbReference type="AlphaFoldDB" id="A0A5Q4ZIQ5"/>
<organism evidence="2 3">
    <name type="scientific">Paraburkholderia dioscoreae</name>
    <dbReference type="NCBI Taxonomy" id="2604047"/>
    <lineage>
        <taxon>Bacteria</taxon>
        <taxon>Pseudomonadati</taxon>
        <taxon>Pseudomonadota</taxon>
        <taxon>Betaproteobacteria</taxon>
        <taxon>Burkholderiales</taxon>
        <taxon>Burkholderiaceae</taxon>
        <taxon>Paraburkholderia</taxon>
    </lineage>
</organism>
<evidence type="ECO:0000256" key="1">
    <source>
        <dbReference type="SAM" id="Phobius"/>
    </source>
</evidence>
<keyword evidence="3" id="KW-1185">Reference proteome</keyword>
<evidence type="ECO:0000313" key="2">
    <source>
        <dbReference type="EMBL" id="VVD31266.1"/>
    </source>
</evidence>
<proteinExistence type="predicted"/>
<keyword evidence="1" id="KW-0812">Transmembrane</keyword>
<name>A0A5Q4ZIQ5_9BURK</name>
<keyword evidence="2" id="KW-0614">Plasmid</keyword>
<dbReference type="Proteomes" id="UP000325811">
    <property type="component" value="Plasmid pIII"/>
</dbReference>
<keyword evidence="1" id="KW-0472">Membrane</keyword>
<sequence>MSSTLKHAFSSLAWYTRQDAEAWKMLTFLVGVVALATAIASVSNVPFSL</sequence>
<dbReference type="EMBL" id="LR699557">
    <property type="protein sequence ID" value="VVD31266.1"/>
    <property type="molecule type" value="Genomic_DNA"/>
</dbReference>
<keyword evidence="1" id="KW-1133">Transmembrane helix</keyword>
<accession>A0A5Q4ZIQ5</accession>
<dbReference type="KEGG" id="pdio:PDMSB3_0043.4"/>
<protein>
    <submittedName>
        <fullName evidence="2">Uncharacterized protein</fullName>
    </submittedName>
</protein>
<geneLocation type="plasmid" evidence="2 3">
    <name>pIII</name>
</geneLocation>
<evidence type="ECO:0000313" key="3">
    <source>
        <dbReference type="Proteomes" id="UP000325811"/>
    </source>
</evidence>